<sequence length="178" mass="19664">MGDPVVQYLKSLPKGETPKVLFAKESSLPLRSVYPVVNNARKEEALLDSGSQIVSMSKEAAISLGMHWNPDICINMQFAQGHVERMLGLAQDVPFTFGAVVVLLQIHVLNKPSYKILLGRPFDALTRSNIQNERDGLQTITLTDPGSDIRVVLPTYPRGQPPRSTVEESAEAFQFSMI</sequence>
<keyword evidence="2" id="KW-1185">Reference proteome</keyword>
<gene>
    <name evidence="1" type="ORF">M413DRAFT_63244</name>
</gene>
<dbReference type="CDD" id="cd00303">
    <property type="entry name" value="retropepsin_like"/>
    <property type="match status" value="1"/>
</dbReference>
<dbReference type="AlphaFoldDB" id="A0A0C2Z2A6"/>
<dbReference type="Proteomes" id="UP000053424">
    <property type="component" value="Unassembled WGS sequence"/>
</dbReference>
<organism evidence="1 2">
    <name type="scientific">Hebeloma cylindrosporum</name>
    <dbReference type="NCBI Taxonomy" id="76867"/>
    <lineage>
        <taxon>Eukaryota</taxon>
        <taxon>Fungi</taxon>
        <taxon>Dikarya</taxon>
        <taxon>Basidiomycota</taxon>
        <taxon>Agaricomycotina</taxon>
        <taxon>Agaricomycetes</taxon>
        <taxon>Agaricomycetidae</taxon>
        <taxon>Agaricales</taxon>
        <taxon>Agaricineae</taxon>
        <taxon>Hymenogastraceae</taxon>
        <taxon>Hebeloma</taxon>
    </lineage>
</organism>
<dbReference type="EMBL" id="KN831770">
    <property type="protein sequence ID" value="KIM47367.1"/>
    <property type="molecule type" value="Genomic_DNA"/>
</dbReference>
<proteinExistence type="predicted"/>
<accession>A0A0C2Z2A6</accession>
<dbReference type="SUPFAM" id="SSF50630">
    <property type="entry name" value="Acid proteases"/>
    <property type="match status" value="1"/>
</dbReference>
<dbReference type="InterPro" id="IPR021109">
    <property type="entry name" value="Peptidase_aspartic_dom_sf"/>
</dbReference>
<evidence type="ECO:0008006" key="3">
    <source>
        <dbReference type="Google" id="ProtNLM"/>
    </source>
</evidence>
<protein>
    <recommendedName>
        <fullName evidence="3">Aspartic peptidase DDI1-type domain-containing protein</fullName>
    </recommendedName>
</protein>
<dbReference type="OrthoDB" id="3048530at2759"/>
<name>A0A0C2Z2A6_HEBCY</name>
<dbReference type="Gene3D" id="2.40.70.10">
    <property type="entry name" value="Acid Proteases"/>
    <property type="match status" value="1"/>
</dbReference>
<evidence type="ECO:0000313" key="2">
    <source>
        <dbReference type="Proteomes" id="UP000053424"/>
    </source>
</evidence>
<reference evidence="1 2" key="1">
    <citation type="submission" date="2014-04" db="EMBL/GenBank/DDBJ databases">
        <authorList>
            <consortium name="DOE Joint Genome Institute"/>
            <person name="Kuo A."/>
            <person name="Gay G."/>
            <person name="Dore J."/>
            <person name="Kohler A."/>
            <person name="Nagy L.G."/>
            <person name="Floudas D."/>
            <person name="Copeland A."/>
            <person name="Barry K.W."/>
            <person name="Cichocki N."/>
            <person name="Veneault-Fourrey C."/>
            <person name="LaButti K."/>
            <person name="Lindquist E.A."/>
            <person name="Lipzen A."/>
            <person name="Lundell T."/>
            <person name="Morin E."/>
            <person name="Murat C."/>
            <person name="Sun H."/>
            <person name="Tunlid A."/>
            <person name="Henrissat B."/>
            <person name="Grigoriev I.V."/>
            <person name="Hibbett D.S."/>
            <person name="Martin F."/>
            <person name="Nordberg H.P."/>
            <person name="Cantor M.N."/>
            <person name="Hua S.X."/>
        </authorList>
    </citation>
    <scope>NUCLEOTIDE SEQUENCE [LARGE SCALE GENOMIC DNA]</scope>
    <source>
        <strain evidence="2">h7</strain>
    </source>
</reference>
<dbReference type="HOGENOM" id="CLU_003921_8_0_1"/>
<reference evidence="2" key="2">
    <citation type="submission" date="2015-01" db="EMBL/GenBank/DDBJ databases">
        <title>Evolutionary Origins and Diversification of the Mycorrhizal Mutualists.</title>
        <authorList>
            <consortium name="DOE Joint Genome Institute"/>
            <consortium name="Mycorrhizal Genomics Consortium"/>
            <person name="Kohler A."/>
            <person name="Kuo A."/>
            <person name="Nagy L.G."/>
            <person name="Floudas D."/>
            <person name="Copeland A."/>
            <person name="Barry K.W."/>
            <person name="Cichocki N."/>
            <person name="Veneault-Fourrey C."/>
            <person name="LaButti K."/>
            <person name="Lindquist E.A."/>
            <person name="Lipzen A."/>
            <person name="Lundell T."/>
            <person name="Morin E."/>
            <person name="Murat C."/>
            <person name="Riley R."/>
            <person name="Ohm R."/>
            <person name="Sun H."/>
            <person name="Tunlid A."/>
            <person name="Henrissat B."/>
            <person name="Grigoriev I.V."/>
            <person name="Hibbett D.S."/>
            <person name="Martin F."/>
        </authorList>
    </citation>
    <scope>NUCLEOTIDE SEQUENCE [LARGE SCALE GENOMIC DNA]</scope>
    <source>
        <strain evidence="2">h7</strain>
    </source>
</reference>
<dbReference type="STRING" id="686832.A0A0C2Z2A6"/>
<evidence type="ECO:0000313" key="1">
    <source>
        <dbReference type="EMBL" id="KIM47367.1"/>
    </source>
</evidence>